<proteinExistence type="predicted"/>
<organism evidence="7 8">
    <name type="scientific">Ensete ventricosum</name>
    <name type="common">Abyssinian banana</name>
    <name type="synonym">Musa ensete</name>
    <dbReference type="NCBI Taxonomy" id="4639"/>
    <lineage>
        <taxon>Eukaryota</taxon>
        <taxon>Viridiplantae</taxon>
        <taxon>Streptophyta</taxon>
        <taxon>Embryophyta</taxon>
        <taxon>Tracheophyta</taxon>
        <taxon>Spermatophyta</taxon>
        <taxon>Magnoliopsida</taxon>
        <taxon>Liliopsida</taxon>
        <taxon>Zingiberales</taxon>
        <taxon>Musaceae</taxon>
        <taxon>Ensete</taxon>
    </lineage>
</organism>
<dbReference type="GO" id="GO:0032259">
    <property type="term" value="P:methylation"/>
    <property type="evidence" value="ECO:0007669"/>
    <property type="project" value="UniProtKB-KW"/>
</dbReference>
<keyword evidence="6" id="KW-0539">Nucleus</keyword>
<evidence type="ECO:0000256" key="2">
    <source>
        <dbReference type="ARBA" id="ARBA00004496"/>
    </source>
</evidence>
<dbReference type="AlphaFoldDB" id="A0A427B000"/>
<dbReference type="GO" id="GO:0005737">
    <property type="term" value="C:cytoplasm"/>
    <property type="evidence" value="ECO:0007669"/>
    <property type="project" value="UniProtKB-SubCell"/>
</dbReference>
<comment type="subcellular location">
    <subcellularLocation>
        <location evidence="2">Cytoplasm</location>
    </subcellularLocation>
    <subcellularLocation>
        <location evidence="1">Nucleus</location>
    </subcellularLocation>
</comment>
<evidence type="ECO:0000313" key="8">
    <source>
        <dbReference type="Proteomes" id="UP000287651"/>
    </source>
</evidence>
<evidence type="ECO:0000256" key="4">
    <source>
        <dbReference type="ARBA" id="ARBA00022603"/>
    </source>
</evidence>
<dbReference type="PANTHER" id="PTHR13539">
    <property type="entry name" value="CALMODULIN-LYSINE N-METHYLTRANSFERASE"/>
    <property type="match status" value="1"/>
</dbReference>
<dbReference type="EMBL" id="AMZH03000812">
    <property type="protein sequence ID" value="RRT81853.1"/>
    <property type="molecule type" value="Genomic_DNA"/>
</dbReference>
<evidence type="ECO:0000256" key="1">
    <source>
        <dbReference type="ARBA" id="ARBA00004123"/>
    </source>
</evidence>
<dbReference type="InterPro" id="IPR025800">
    <property type="entry name" value="CaM-Lys-N-MeTrfase"/>
</dbReference>
<dbReference type="GO" id="GO:0018025">
    <property type="term" value="F:calmodulin-lysine N-methyltransferase activity"/>
    <property type="evidence" value="ECO:0007669"/>
    <property type="project" value="InterPro"/>
</dbReference>
<evidence type="ECO:0000256" key="3">
    <source>
        <dbReference type="ARBA" id="ARBA00022490"/>
    </source>
</evidence>
<dbReference type="Gene3D" id="3.40.50.150">
    <property type="entry name" value="Vaccinia Virus protein VP39"/>
    <property type="match status" value="1"/>
</dbReference>
<name>A0A427B000_ENSVE</name>
<gene>
    <name evidence="7" type="ORF">B296_00001966</name>
</gene>
<dbReference type="PANTHER" id="PTHR13539:SF3">
    <property type="entry name" value="CALMODULIN-LYSINE N-METHYLTRANSFERASE"/>
    <property type="match status" value="1"/>
</dbReference>
<evidence type="ECO:0000256" key="5">
    <source>
        <dbReference type="ARBA" id="ARBA00022679"/>
    </source>
</evidence>
<keyword evidence="5" id="KW-0808">Transferase</keyword>
<dbReference type="InterPro" id="IPR029063">
    <property type="entry name" value="SAM-dependent_MTases_sf"/>
</dbReference>
<keyword evidence="4" id="KW-0489">Methyltransferase</keyword>
<protein>
    <submittedName>
        <fullName evidence="7">Uncharacterized protein</fullName>
    </submittedName>
</protein>
<sequence>MKTIGKKRPLCRSVSVVRPFCCSASVTFFKQFHESLACTVKSLLKRSEVSEAIFLSPKRGDSLVKFIEKIKEIGLDYELLENYDTNVWNIHQKLLKGDDSTWANYDADHCYPLLLRMTLPAHEYK</sequence>
<keyword evidence="3" id="KW-0963">Cytoplasm</keyword>
<reference evidence="7 8" key="1">
    <citation type="journal article" date="2014" name="Agronomy (Basel)">
        <title>A Draft Genome Sequence for Ensete ventricosum, the Drought-Tolerant Tree Against Hunger.</title>
        <authorList>
            <person name="Harrison J."/>
            <person name="Moore K.A."/>
            <person name="Paszkiewicz K."/>
            <person name="Jones T."/>
            <person name="Grant M."/>
            <person name="Ambacheew D."/>
            <person name="Muzemil S."/>
            <person name="Studholme D.J."/>
        </authorList>
    </citation>
    <scope>NUCLEOTIDE SEQUENCE [LARGE SCALE GENOMIC DNA]</scope>
</reference>
<comment type="caution">
    <text evidence="7">The sequence shown here is derived from an EMBL/GenBank/DDBJ whole genome shotgun (WGS) entry which is preliminary data.</text>
</comment>
<evidence type="ECO:0000256" key="6">
    <source>
        <dbReference type="ARBA" id="ARBA00023242"/>
    </source>
</evidence>
<dbReference type="Proteomes" id="UP000287651">
    <property type="component" value="Unassembled WGS sequence"/>
</dbReference>
<accession>A0A427B000</accession>
<evidence type="ECO:0000313" key="7">
    <source>
        <dbReference type="EMBL" id="RRT81853.1"/>
    </source>
</evidence>
<dbReference type="GO" id="GO:0005634">
    <property type="term" value="C:nucleus"/>
    <property type="evidence" value="ECO:0007669"/>
    <property type="project" value="UniProtKB-SubCell"/>
</dbReference>